<keyword evidence="5 9" id="KW-0479">Metal-binding</keyword>
<dbReference type="GO" id="GO:0008237">
    <property type="term" value="F:metallopeptidase activity"/>
    <property type="evidence" value="ECO:0007669"/>
    <property type="project" value="UniProtKB-KW"/>
</dbReference>
<dbReference type="GO" id="GO:0006508">
    <property type="term" value="P:proteolysis"/>
    <property type="evidence" value="ECO:0007669"/>
    <property type="project" value="UniProtKB-KW"/>
</dbReference>
<dbReference type="Gene3D" id="2.30.250.10">
    <property type="entry name" value="Aminopeptidase i, Domain 2"/>
    <property type="match status" value="1"/>
</dbReference>
<dbReference type="SUPFAM" id="SSF101821">
    <property type="entry name" value="Aminopeptidase/glucanase lid domain"/>
    <property type="match status" value="1"/>
</dbReference>
<dbReference type="EC" id="3.4.11.-" evidence="10"/>
<dbReference type="Proteomes" id="UP000196230">
    <property type="component" value="Unassembled WGS sequence"/>
</dbReference>
<dbReference type="Pfam" id="PF02127">
    <property type="entry name" value="Peptidase_M18"/>
    <property type="match status" value="1"/>
</dbReference>
<dbReference type="RefSeq" id="WP_087134033.1">
    <property type="nucleotide sequence ID" value="NZ_FUKP01000042.1"/>
</dbReference>
<evidence type="ECO:0000256" key="8">
    <source>
        <dbReference type="ARBA" id="ARBA00023049"/>
    </source>
</evidence>
<sequence>MTDTSAAATAAPGQMPAHIQDLADFVTASPSSYHAAEEVARRLEAVGFTRLDEHRDFPAAPGGYVVVRDGAAMAWIIPTTVGTAASGEAAGGGEGADVVPVFRVLGTHTDSPGFKLKPNHATVTADGWAQAGVEIYGGPLLNSWLDRELRFAGRLALADGRQVLAATGPLGRIPQLAIHLDRQVNEGLQLQRQKHMHPVVGAAQPGNGSLDGPVQAHLCADVLSVLAEAAGVEPEAIMGHDVMVADAQAPGLFGANGEFLASGRLDNLASTHAGLVALERLAGEGEGVEFAGRVADGIAGEAAGAPVIPMLAAFDHEELGSASRSGAAGPILEEMVGRIQTALGVDGQARARSIHGSWLLSADTGHLVHPNYAERHDPANHPRPNGGMLLKINANQRYATDAAGEAAFARWSGVAGVPFQEFVSNNDSPCGSTIGPISATRLGIRTVDVGIGLLSMHSAREMCGVEDIAHMGKTVDAFYAGV</sequence>
<keyword evidence="7 9" id="KW-0862">Zinc</keyword>
<organism evidence="11 12">
    <name type="scientific">Micrococcus lylae</name>
    <dbReference type="NCBI Taxonomy" id="1273"/>
    <lineage>
        <taxon>Bacteria</taxon>
        <taxon>Bacillati</taxon>
        <taxon>Actinomycetota</taxon>
        <taxon>Actinomycetes</taxon>
        <taxon>Micrococcales</taxon>
        <taxon>Micrococcaceae</taxon>
        <taxon>Micrococcus</taxon>
    </lineage>
</organism>
<dbReference type="PANTHER" id="PTHR28570:SF3">
    <property type="entry name" value="ASPARTYL AMINOPEPTIDASE"/>
    <property type="match status" value="1"/>
</dbReference>
<accession>A0A1R4J588</accession>
<evidence type="ECO:0000313" key="11">
    <source>
        <dbReference type="EMBL" id="SJN27192.1"/>
    </source>
</evidence>
<dbReference type="PRINTS" id="PR00932">
    <property type="entry name" value="AMINO1PTASE"/>
</dbReference>
<dbReference type="AlphaFoldDB" id="A0A1R4J588"/>
<dbReference type="InterPro" id="IPR023358">
    <property type="entry name" value="Peptidase_M18_dom2"/>
</dbReference>
<dbReference type="GO" id="GO:0004177">
    <property type="term" value="F:aminopeptidase activity"/>
    <property type="evidence" value="ECO:0007669"/>
    <property type="project" value="UniProtKB-KW"/>
</dbReference>
<keyword evidence="4 9" id="KW-0645">Protease</keyword>
<comment type="similarity">
    <text evidence="2 9">Belongs to the peptidase M18 family.</text>
</comment>
<evidence type="ECO:0000256" key="6">
    <source>
        <dbReference type="ARBA" id="ARBA00022801"/>
    </source>
</evidence>
<dbReference type="InterPro" id="IPR001948">
    <property type="entry name" value="Peptidase_M18"/>
</dbReference>
<keyword evidence="8 9" id="KW-0482">Metalloprotease</keyword>
<protein>
    <recommendedName>
        <fullName evidence="10">M18 family aminopeptidase</fullName>
        <ecNumber evidence="10">3.4.11.-</ecNumber>
    </recommendedName>
</protein>
<reference evidence="11 12" key="1">
    <citation type="submission" date="2017-02" db="EMBL/GenBank/DDBJ databases">
        <authorList>
            <person name="Peterson S.W."/>
        </authorList>
    </citation>
    <scope>NUCLEOTIDE SEQUENCE [LARGE SCALE GENOMIC DNA]</scope>
    <source>
        <strain evidence="11 12">2B3F</strain>
    </source>
</reference>
<evidence type="ECO:0000256" key="3">
    <source>
        <dbReference type="ARBA" id="ARBA00022438"/>
    </source>
</evidence>
<comment type="cofactor">
    <cofactor evidence="1 10">
        <name>Zn(2+)</name>
        <dbReference type="ChEBI" id="CHEBI:29105"/>
    </cofactor>
</comment>
<evidence type="ECO:0000256" key="1">
    <source>
        <dbReference type="ARBA" id="ARBA00001947"/>
    </source>
</evidence>
<dbReference type="Gene3D" id="3.40.630.10">
    <property type="entry name" value="Zn peptidases"/>
    <property type="match status" value="1"/>
</dbReference>
<dbReference type="EMBL" id="FUKP01000042">
    <property type="protein sequence ID" value="SJN27192.1"/>
    <property type="molecule type" value="Genomic_DNA"/>
</dbReference>
<dbReference type="GO" id="GO:0005737">
    <property type="term" value="C:cytoplasm"/>
    <property type="evidence" value="ECO:0007669"/>
    <property type="project" value="UniProtKB-ARBA"/>
</dbReference>
<gene>
    <name evidence="11" type="ORF">FM125_06550</name>
</gene>
<evidence type="ECO:0000256" key="7">
    <source>
        <dbReference type="ARBA" id="ARBA00022833"/>
    </source>
</evidence>
<evidence type="ECO:0000256" key="10">
    <source>
        <dbReference type="RuleBase" id="RU004387"/>
    </source>
</evidence>
<name>A0A1R4J588_9MICC</name>
<proteinExistence type="inferred from homology"/>
<dbReference type="PANTHER" id="PTHR28570">
    <property type="entry name" value="ASPARTYL AMINOPEPTIDASE"/>
    <property type="match status" value="1"/>
</dbReference>
<evidence type="ECO:0000256" key="9">
    <source>
        <dbReference type="RuleBase" id="RU004386"/>
    </source>
</evidence>
<evidence type="ECO:0000256" key="4">
    <source>
        <dbReference type="ARBA" id="ARBA00022670"/>
    </source>
</evidence>
<evidence type="ECO:0000256" key="2">
    <source>
        <dbReference type="ARBA" id="ARBA00008290"/>
    </source>
</evidence>
<keyword evidence="6 9" id="KW-0378">Hydrolase</keyword>
<dbReference type="NCBIfam" id="NF002759">
    <property type="entry name" value="PRK02813.1"/>
    <property type="match status" value="1"/>
</dbReference>
<evidence type="ECO:0000313" key="12">
    <source>
        <dbReference type="Proteomes" id="UP000196230"/>
    </source>
</evidence>
<keyword evidence="3 9" id="KW-0031">Aminopeptidase</keyword>
<dbReference type="SUPFAM" id="SSF53187">
    <property type="entry name" value="Zn-dependent exopeptidases"/>
    <property type="match status" value="1"/>
</dbReference>
<evidence type="ECO:0000256" key="5">
    <source>
        <dbReference type="ARBA" id="ARBA00022723"/>
    </source>
</evidence>
<dbReference type="GO" id="GO:0008270">
    <property type="term" value="F:zinc ion binding"/>
    <property type="evidence" value="ECO:0007669"/>
    <property type="project" value="InterPro"/>
</dbReference>